<organism evidence="2 3">
    <name type="scientific">Peribacillus simplex</name>
    <dbReference type="NCBI Taxonomy" id="1478"/>
    <lineage>
        <taxon>Bacteria</taxon>
        <taxon>Bacillati</taxon>
        <taxon>Bacillota</taxon>
        <taxon>Bacilli</taxon>
        <taxon>Bacillales</taxon>
        <taxon>Bacillaceae</taxon>
        <taxon>Peribacillus</taxon>
    </lineage>
</organism>
<evidence type="ECO:0000313" key="3">
    <source>
        <dbReference type="Proteomes" id="UP000309170"/>
    </source>
</evidence>
<evidence type="ECO:0000313" key="2">
    <source>
        <dbReference type="EMBL" id="TKH05545.1"/>
    </source>
</evidence>
<evidence type="ECO:0000256" key="1">
    <source>
        <dbReference type="SAM" id="MobiDB-lite"/>
    </source>
</evidence>
<gene>
    <name evidence="2" type="ORF">FC678_24140</name>
</gene>
<feature type="compositionally biased region" description="Basic and acidic residues" evidence="1">
    <location>
        <begin position="7"/>
        <end position="35"/>
    </location>
</feature>
<dbReference type="EMBL" id="SZNT01000582">
    <property type="protein sequence ID" value="TKH05545.1"/>
    <property type="molecule type" value="Genomic_DNA"/>
</dbReference>
<dbReference type="AlphaFoldDB" id="A0A9X9EQ73"/>
<dbReference type="Proteomes" id="UP000309170">
    <property type="component" value="Unassembled WGS sequence"/>
</dbReference>
<accession>A0A9X9EQ73</accession>
<feature type="non-terminal residue" evidence="2">
    <location>
        <position position="35"/>
    </location>
</feature>
<proteinExistence type="predicted"/>
<reference evidence="2 3" key="1">
    <citation type="journal article" date="2019" name="Environ. Microbiol.">
        <title>An active ?-lactamase is a part of an orchestrated cell wall stress resistance network of Bacillus subtilis and related rhizosphere species.</title>
        <authorList>
            <person name="Bucher T."/>
            <person name="Keren-Paz A."/>
            <person name="Hausser J."/>
            <person name="Olender T."/>
            <person name="Cytryn E."/>
            <person name="Kolodkin-Gal I."/>
        </authorList>
    </citation>
    <scope>NUCLEOTIDE SEQUENCE [LARGE SCALE GENOMIC DNA]</scope>
    <source>
        <strain evidence="2 3">I4</strain>
    </source>
</reference>
<comment type="caution">
    <text evidence="2">The sequence shown here is derived from an EMBL/GenBank/DDBJ whole genome shotgun (WGS) entry which is preliminary data.</text>
</comment>
<sequence length="35" mass="3999">MANNNEKMSREEAGRKGGETTAKNHDKEFYQEIGQ</sequence>
<name>A0A9X9EQ73_9BACI</name>
<protein>
    <submittedName>
        <fullName evidence="2">Stress-induced protein, KGG, repeat-containing protein</fullName>
    </submittedName>
</protein>
<feature type="region of interest" description="Disordered" evidence="1">
    <location>
        <begin position="1"/>
        <end position="35"/>
    </location>
</feature>